<dbReference type="Pfam" id="PF01724">
    <property type="entry name" value="DUF29"/>
    <property type="match status" value="1"/>
</dbReference>
<comment type="caution">
    <text evidence="1">The sequence shown here is derived from an EMBL/GenBank/DDBJ whole genome shotgun (WGS) entry which is preliminary data.</text>
</comment>
<proteinExistence type="predicted"/>
<protein>
    <submittedName>
        <fullName evidence="1">DUF29 domain-containing protein</fullName>
    </submittedName>
</protein>
<organism evidence="1 2">
    <name type="scientific">Cylindrospermopsis raciborskii CS-506_A</name>
    <dbReference type="NCBI Taxonomy" id="2585140"/>
    <lineage>
        <taxon>Bacteria</taxon>
        <taxon>Bacillati</taxon>
        <taxon>Cyanobacteriota</taxon>
        <taxon>Cyanophyceae</taxon>
        <taxon>Nostocales</taxon>
        <taxon>Aphanizomenonaceae</taxon>
        <taxon>Cylindrospermopsis</taxon>
    </lineage>
</organism>
<dbReference type="PANTHER" id="PTHR34235">
    <property type="entry name" value="SLR1203 PROTEIN-RELATED"/>
    <property type="match status" value="1"/>
</dbReference>
<dbReference type="Gene3D" id="1.20.1220.20">
    <property type="entry name" value="Uncharcterised protein PF01724"/>
    <property type="match status" value="1"/>
</dbReference>
<accession>A0A838WUP1</accession>
<evidence type="ECO:0000313" key="1">
    <source>
        <dbReference type="EMBL" id="MBA4466572.1"/>
    </source>
</evidence>
<dbReference type="InterPro" id="IPR002636">
    <property type="entry name" value="DUF29"/>
</dbReference>
<dbReference type="Proteomes" id="UP000538075">
    <property type="component" value="Unassembled WGS sequence"/>
</dbReference>
<name>A0A838WUP1_9CYAN</name>
<dbReference type="PANTHER" id="PTHR34235:SF3">
    <property type="entry name" value="SLR1203 PROTEIN"/>
    <property type="match status" value="1"/>
</dbReference>
<evidence type="ECO:0000313" key="2">
    <source>
        <dbReference type="Proteomes" id="UP000538075"/>
    </source>
</evidence>
<reference evidence="1 2" key="1">
    <citation type="journal article" date="2020" name="J. Appl. Phycol.">
        <title>Morphological changes and genome evolution in Raphidiopsis raciborskii CS-506 after 23 years in culture.</title>
        <authorList>
            <person name="Willis A."/>
            <person name="Bent S.J."/>
            <person name="Jameson I.D."/>
        </authorList>
    </citation>
    <scope>NUCLEOTIDE SEQUENCE [LARGE SCALE GENOMIC DNA]</scope>
    <source>
        <strain evidence="1 2">CS-506_A</strain>
    </source>
</reference>
<sequence>MYNKLYDSDLELWIEQTIQQLQNREFVSLDVEHLIQELVDLGKSQKNTLKSNLKILLAHLLKLKIQHDAPDMMKTSWYGSVVEHRQRVLDNLADTPSLKGFLVEAVEKAYPDGRKLAIKESKFAKLGVRLPEESEYPIICPFQIEEILDEDFYGDQPL</sequence>
<dbReference type="AlphaFoldDB" id="A0A838WUP1"/>
<gene>
    <name evidence="1" type="ORF">FHK98_14175</name>
</gene>
<dbReference type="EMBL" id="VDFG01000939">
    <property type="protein sequence ID" value="MBA4466572.1"/>
    <property type="molecule type" value="Genomic_DNA"/>
</dbReference>